<evidence type="ECO:0000256" key="2">
    <source>
        <dbReference type="SAM" id="Phobius"/>
    </source>
</evidence>
<dbReference type="Pfam" id="PF00873">
    <property type="entry name" value="ACR_tran"/>
    <property type="match status" value="1"/>
</dbReference>
<dbReference type="Gene3D" id="3.30.2090.10">
    <property type="entry name" value="Multidrug efflux transporter AcrB TolC docking domain, DN and DC subdomains"/>
    <property type="match status" value="2"/>
</dbReference>
<feature type="transmembrane region" description="Helical" evidence="2">
    <location>
        <begin position="369"/>
        <end position="387"/>
    </location>
</feature>
<dbReference type="SUPFAM" id="SSF82714">
    <property type="entry name" value="Multidrug efflux transporter AcrB TolC docking domain, DN and DC subdomains"/>
    <property type="match status" value="2"/>
</dbReference>
<keyword evidence="2" id="KW-0812">Transmembrane</keyword>
<dbReference type="Gene3D" id="1.20.1640.10">
    <property type="entry name" value="Multidrug efflux transporter AcrB transmembrane domain"/>
    <property type="match status" value="2"/>
</dbReference>
<feature type="transmembrane region" description="Helical" evidence="2">
    <location>
        <begin position="957"/>
        <end position="978"/>
    </location>
</feature>
<proteinExistence type="predicted"/>
<gene>
    <name evidence="3" type="ORF">J2739_002936</name>
</gene>
<feature type="transmembrane region" description="Helical" evidence="2">
    <location>
        <begin position="494"/>
        <end position="512"/>
    </location>
</feature>
<dbReference type="Gene3D" id="3.30.70.1440">
    <property type="entry name" value="Multidrug efflux transporter AcrB pore domain"/>
    <property type="match status" value="1"/>
</dbReference>
<dbReference type="InterPro" id="IPR027463">
    <property type="entry name" value="AcrB_DN_DC_subdom"/>
</dbReference>
<accession>A0ABU1NFN7</accession>
<feature type="transmembrane region" description="Helical" evidence="2">
    <location>
        <begin position="12"/>
        <end position="29"/>
    </location>
</feature>
<feature type="transmembrane region" description="Helical" evidence="2">
    <location>
        <begin position="1047"/>
        <end position="1070"/>
    </location>
</feature>
<feature type="transmembrane region" description="Helical" evidence="2">
    <location>
        <begin position="573"/>
        <end position="594"/>
    </location>
</feature>
<keyword evidence="2" id="KW-1133">Transmembrane helix</keyword>
<feature type="transmembrane region" description="Helical" evidence="2">
    <location>
        <begin position="421"/>
        <end position="441"/>
    </location>
</feature>
<dbReference type="Proteomes" id="UP001184230">
    <property type="component" value="Unassembled WGS sequence"/>
</dbReference>
<dbReference type="SUPFAM" id="SSF82866">
    <property type="entry name" value="Multidrug efflux transporter AcrB transmembrane domain"/>
    <property type="match status" value="2"/>
</dbReference>
<dbReference type="SUPFAM" id="SSF82693">
    <property type="entry name" value="Multidrug efflux transporter AcrB pore domain, PN1, PN2, PC1 and PC2 subdomains"/>
    <property type="match status" value="3"/>
</dbReference>
<feature type="transmembrane region" description="Helical" evidence="2">
    <location>
        <begin position="902"/>
        <end position="920"/>
    </location>
</feature>
<dbReference type="InterPro" id="IPR001036">
    <property type="entry name" value="Acrflvin-R"/>
</dbReference>
<dbReference type="Gene3D" id="3.30.70.1430">
    <property type="entry name" value="Multidrug efflux transporter AcrB pore domain"/>
    <property type="match status" value="2"/>
</dbReference>
<evidence type="ECO:0000313" key="4">
    <source>
        <dbReference type="Proteomes" id="UP001184230"/>
    </source>
</evidence>
<dbReference type="Gene3D" id="3.30.70.1320">
    <property type="entry name" value="Multidrug efflux transporter AcrB pore domain like"/>
    <property type="match status" value="1"/>
</dbReference>
<dbReference type="PANTHER" id="PTHR32063:SF0">
    <property type="entry name" value="SWARMING MOTILITY PROTEIN SWRC"/>
    <property type="match status" value="1"/>
</dbReference>
<comment type="caution">
    <text evidence="3">The sequence shown here is derived from an EMBL/GenBank/DDBJ whole genome shotgun (WGS) entry which is preliminary data.</text>
</comment>
<dbReference type="PRINTS" id="PR00702">
    <property type="entry name" value="ACRIFLAVINRP"/>
</dbReference>
<name>A0ABU1NFN7_9BURK</name>
<feature type="transmembrane region" description="Helical" evidence="2">
    <location>
        <begin position="1016"/>
        <end position="1035"/>
    </location>
</feature>
<feature type="transmembrane region" description="Helical" evidence="2">
    <location>
        <begin position="394"/>
        <end position="415"/>
    </location>
</feature>
<evidence type="ECO:0000313" key="3">
    <source>
        <dbReference type="EMBL" id="MDR6537163.1"/>
    </source>
</evidence>
<feature type="compositionally biased region" description="Polar residues" evidence="1">
    <location>
        <begin position="1089"/>
        <end position="1109"/>
    </location>
</feature>
<dbReference type="RefSeq" id="WP_309902817.1">
    <property type="nucleotide sequence ID" value="NZ_JAVDRF010000005.1"/>
</dbReference>
<evidence type="ECO:0000256" key="1">
    <source>
        <dbReference type="SAM" id="MobiDB-lite"/>
    </source>
</evidence>
<feature type="transmembrane region" description="Helical" evidence="2">
    <location>
        <begin position="462"/>
        <end position="482"/>
    </location>
</feature>
<reference evidence="3 4" key="1">
    <citation type="submission" date="2023-07" db="EMBL/GenBank/DDBJ databases">
        <title>Sorghum-associated microbial communities from plants grown in Nebraska, USA.</title>
        <authorList>
            <person name="Schachtman D."/>
        </authorList>
    </citation>
    <scope>NUCLEOTIDE SEQUENCE [LARGE SCALE GENOMIC DNA]</scope>
    <source>
        <strain evidence="3 4">DS1781</strain>
    </source>
</reference>
<sequence>MWFTRVSLKNPVFATMLMLALVVLGVFSYQRLQVDQFPNIDFPVVVVITDYPGASPEIVESEVTKKVEEGVNSIAGINALTSRSYEGQSVVIIEFQLYVEGRKAADDVREKVAAVRPLFRDEVKEPRVLRFDPASRPVWSVAVLADGATRDAGPPQGASVRSGGSAARAPAGVAAASRQPSAVELTNWADQVLKKRLENVRGVGSVTLVGGTKREINIYLDPQAMEAFGVSAQQVVEAVRSENQALPVGAVRSLEQERVVQIDARMERPEDFGRIILARKGGAPIRIDQVARVSDGAQEIDSLALYNGQRTLLLSVQKAQDENTIQVVDGLRKALADIGPQLPPGVKLEPIGDASRPIRVAVDNVRKTLIEGALLTVLIVFLFLNSWRSTVITGLTLPIALIGTFWFMAMFGFTINMVTLMALSLCVGLLIDDAIVVRENIVRHVQMGKAPYPAALDGTQEIGLAVLATTLSIVAVFLPIGFMEGIIGKFFHEFGITIVAAVLISMFVSFTLDPMLSSVWHDPSIHAHGQQGQRKAGLYDKTVGRVTGWFDRATDRLGQGYQSILRWSLAHRLATLAAAVGIFVLSVTMVPLLGTEFVPKADYSETTVSFYTPVGSSLEVTEAKARQVEGILREMPEVRYTLATINTGDAQGKIYASIYVRLVDRKDRSRSVDQMSTVLRERLRAVPGITVTHVGLRDSVGGNKQIEFSLQGPDLPELERLSQRVMEAIRPIPGLVDLDSSQKPNKPTVNVVLRRDAASDLGLGVAPIAAALRTLVAGTTVGNWRAPDDQTYDVNVRLAPEVRNSPADLARLPFVSTAMGANADGSSRIVRLQQVADVRESTGPNQINRRALAREVSLNANVANRSAGEVSADIRKALAGIAFPPGYGWQFSGSTKNMAESFGYAVSALALAIIFIYMILASQFKSFLQPLALMTALPLTLIGVVVALMMFGSTLSMFSIIGIVMLMGLVTKNAILLVDFAIRAREPVLAADGSATPGLPRAEALLLAARVRLRPILMTTLAMIFGMVPLAFALSEGSEQRAPMGQAVIGGVITSSLLTLVVVPVVYCYMDDLAQWARRIWRGEKRKSAQGTETAPDTTRPASRIESLS</sequence>
<protein>
    <submittedName>
        <fullName evidence="3">HAE1 family hydrophobic/amphiphilic exporter-1</fullName>
    </submittedName>
</protein>
<dbReference type="PANTHER" id="PTHR32063">
    <property type="match status" value="1"/>
</dbReference>
<keyword evidence="4" id="KW-1185">Reference proteome</keyword>
<dbReference type="EMBL" id="JAVDRF010000005">
    <property type="protein sequence ID" value="MDR6537163.1"/>
    <property type="molecule type" value="Genomic_DNA"/>
</dbReference>
<organism evidence="3 4">
    <name type="scientific">Variovorax soli</name>
    <dbReference type="NCBI Taxonomy" id="376815"/>
    <lineage>
        <taxon>Bacteria</taxon>
        <taxon>Pseudomonadati</taxon>
        <taxon>Pseudomonadota</taxon>
        <taxon>Betaproteobacteria</taxon>
        <taxon>Burkholderiales</taxon>
        <taxon>Comamonadaceae</taxon>
        <taxon>Variovorax</taxon>
    </lineage>
</organism>
<keyword evidence="2" id="KW-0472">Membrane</keyword>
<feature type="region of interest" description="Disordered" evidence="1">
    <location>
        <begin position="1087"/>
        <end position="1109"/>
    </location>
</feature>